<keyword evidence="1" id="KW-0418">Kinase</keyword>
<dbReference type="OrthoDB" id="5184914at2"/>
<dbReference type="GO" id="GO:0004674">
    <property type="term" value="F:protein serine/threonine kinase activity"/>
    <property type="evidence" value="ECO:0007669"/>
    <property type="project" value="UniProtKB-KW"/>
</dbReference>
<keyword evidence="1" id="KW-0808">Transferase</keyword>
<dbReference type="InterPro" id="IPR036890">
    <property type="entry name" value="HATPase_C_sf"/>
</dbReference>
<comment type="caution">
    <text evidence="3">The sequence shown here is derived from an EMBL/GenBank/DDBJ whole genome shotgun (WGS) entry which is preliminary data.</text>
</comment>
<dbReference type="PANTHER" id="PTHR35526">
    <property type="entry name" value="ANTI-SIGMA-F FACTOR RSBW-RELATED"/>
    <property type="match status" value="1"/>
</dbReference>
<dbReference type="STRING" id="1440774.Y900_001950"/>
<keyword evidence="1" id="KW-0723">Serine/threonine-protein kinase</keyword>
<dbReference type="Pfam" id="PF13581">
    <property type="entry name" value="HATPase_c_2"/>
    <property type="match status" value="1"/>
</dbReference>
<protein>
    <recommendedName>
        <fullName evidence="2">Histidine kinase/HSP90-like ATPase domain-containing protein</fullName>
    </recommendedName>
</protein>
<dbReference type="eggNOG" id="COG2172">
    <property type="taxonomic scope" value="Bacteria"/>
</dbReference>
<dbReference type="PANTHER" id="PTHR35526:SF3">
    <property type="entry name" value="ANTI-SIGMA-F FACTOR RSBW"/>
    <property type="match status" value="1"/>
</dbReference>
<accession>A0A064CAP8</accession>
<dbReference type="InterPro" id="IPR050267">
    <property type="entry name" value="Anti-sigma-factor_SerPK"/>
</dbReference>
<dbReference type="EMBL" id="JALN02000001">
    <property type="protein sequence ID" value="KDE97729.1"/>
    <property type="molecule type" value="Genomic_DNA"/>
</dbReference>
<dbReference type="CDD" id="cd16936">
    <property type="entry name" value="HATPase_RsbW-like"/>
    <property type="match status" value="1"/>
</dbReference>
<dbReference type="Proteomes" id="UP000022835">
    <property type="component" value="Unassembled WGS sequence"/>
</dbReference>
<evidence type="ECO:0000313" key="4">
    <source>
        <dbReference type="Proteomes" id="UP000022835"/>
    </source>
</evidence>
<evidence type="ECO:0000313" key="3">
    <source>
        <dbReference type="EMBL" id="KDE97729.1"/>
    </source>
</evidence>
<dbReference type="RefSeq" id="WP_036338376.1">
    <property type="nucleotide sequence ID" value="NZ_JALN02000001.1"/>
</dbReference>
<gene>
    <name evidence="3" type="ORF">Y900_001950</name>
</gene>
<keyword evidence="4" id="KW-1185">Reference proteome</keyword>
<dbReference type="AlphaFoldDB" id="A0A064CAP8"/>
<evidence type="ECO:0000256" key="1">
    <source>
        <dbReference type="ARBA" id="ARBA00022527"/>
    </source>
</evidence>
<feature type="domain" description="Histidine kinase/HSP90-like ATPase" evidence="2">
    <location>
        <begin position="23"/>
        <end position="139"/>
    </location>
</feature>
<dbReference type="SUPFAM" id="SSF55874">
    <property type="entry name" value="ATPase domain of HSP90 chaperone/DNA topoisomerase II/histidine kinase"/>
    <property type="match status" value="1"/>
</dbReference>
<evidence type="ECO:0000259" key="2">
    <source>
        <dbReference type="Pfam" id="PF13581"/>
    </source>
</evidence>
<organism evidence="3 4">
    <name type="scientific">Mycolicibacterium aromaticivorans JS19b1 = JCM 16368</name>
    <dbReference type="NCBI Taxonomy" id="1440774"/>
    <lineage>
        <taxon>Bacteria</taxon>
        <taxon>Bacillati</taxon>
        <taxon>Actinomycetota</taxon>
        <taxon>Actinomycetes</taxon>
        <taxon>Mycobacteriales</taxon>
        <taxon>Mycobacteriaceae</taxon>
        <taxon>Mycolicibacterium</taxon>
    </lineage>
</organism>
<sequence length="156" mass="17015">MTTPSYSSHTADGDRFTRNDVVADAHNAAKVRDEFATWLRACGDIDRVRFSDIVLAVNEALANTAEFAYLLKGEIGTIDVEAVRNGNTLTITIADQGQWRESTPATQSRTRGRGIPLMRALADDVTIDSSALGTTVFLRFDQVHAVQQSDDDARVG</sequence>
<dbReference type="InterPro" id="IPR003594">
    <property type="entry name" value="HATPase_dom"/>
</dbReference>
<proteinExistence type="predicted"/>
<reference evidence="3" key="1">
    <citation type="submission" date="2014-05" db="EMBL/GenBank/DDBJ databases">
        <title>Genome sequence of Mycobacterium aromaticivorans strain JS19b1T (= DSM 45407T).</title>
        <authorList>
            <person name="Kwak Y."/>
            <person name="Park G.-S."/>
            <person name="Li Q.X."/>
            <person name="Lee S.-E."/>
            <person name="Shin J.-H."/>
        </authorList>
    </citation>
    <scope>NUCLEOTIDE SEQUENCE [LARGE SCALE GENOMIC DNA]</scope>
    <source>
        <strain evidence="3">JS19b1</strain>
    </source>
</reference>
<dbReference type="Gene3D" id="3.30.565.10">
    <property type="entry name" value="Histidine kinase-like ATPase, C-terminal domain"/>
    <property type="match status" value="1"/>
</dbReference>
<name>A0A064CAP8_9MYCO</name>